<dbReference type="Gene3D" id="1.10.1380.10">
    <property type="entry name" value="Neutral endopeptidase , domain2"/>
    <property type="match status" value="1"/>
</dbReference>
<feature type="transmembrane region" description="Helical" evidence="1">
    <location>
        <begin position="77"/>
        <end position="100"/>
    </location>
</feature>
<evidence type="ECO:0000313" key="4">
    <source>
        <dbReference type="EMBL" id="CAF5113849.1"/>
    </source>
</evidence>
<protein>
    <recommendedName>
        <fullName evidence="2">Peptidase M13 N-terminal domain-containing protein</fullName>
    </recommendedName>
</protein>
<gene>
    <name evidence="4" type="ORF">GIL414_LOCUS63262</name>
    <name evidence="3" type="ORF">KQP761_LOCUS32680</name>
</gene>
<feature type="non-terminal residue" evidence="3">
    <location>
        <position position="1"/>
    </location>
</feature>
<dbReference type="InterPro" id="IPR000718">
    <property type="entry name" value="Peptidase_M13"/>
</dbReference>
<dbReference type="PANTHER" id="PTHR11733">
    <property type="entry name" value="ZINC METALLOPROTEASE FAMILY M13 NEPRILYSIN-RELATED"/>
    <property type="match status" value="1"/>
</dbReference>
<keyword evidence="1" id="KW-0812">Transmembrane</keyword>
<proteinExistence type="predicted"/>
<dbReference type="InterPro" id="IPR024079">
    <property type="entry name" value="MetalloPept_cat_dom_sf"/>
</dbReference>
<dbReference type="PANTHER" id="PTHR11733:SF133">
    <property type="entry name" value="PHOSPHATE-REGULATING NEUTRAL ENDOPEPTIDASE PHEX"/>
    <property type="match status" value="1"/>
</dbReference>
<dbReference type="OrthoDB" id="6475849at2759"/>
<feature type="domain" description="Peptidase M13 N-terminal" evidence="2">
    <location>
        <begin position="146"/>
        <end position="188"/>
    </location>
</feature>
<dbReference type="SUPFAM" id="SSF55486">
    <property type="entry name" value="Metalloproteases ('zincins'), catalytic domain"/>
    <property type="match status" value="1"/>
</dbReference>
<evidence type="ECO:0000313" key="3">
    <source>
        <dbReference type="EMBL" id="CAF1663959.1"/>
    </source>
</evidence>
<reference evidence="3" key="1">
    <citation type="submission" date="2021-02" db="EMBL/GenBank/DDBJ databases">
        <authorList>
            <person name="Nowell W R."/>
        </authorList>
    </citation>
    <scope>NUCLEOTIDE SEQUENCE</scope>
</reference>
<sequence>LTHQFNQNNDDGQPAQVKRLVRSCPYKVSRIGIDEKMNCTYFEVDINIISIGQLCTQCSCFVCDHCSASSRSKKCSISLLSGTIIVLLLISLIGLSILHFTERNKTLDKHTKIAALVNDTSDLCLAPECITAASSLLESIDSTVDPCENFYMFSCGKWINNAKIPSDNAEQSSQSQMSTKLENVLVGMVDYSWYFI</sequence>
<dbReference type="Proteomes" id="UP000663834">
    <property type="component" value="Unassembled WGS sequence"/>
</dbReference>
<dbReference type="EMBL" id="CAJNOW010018262">
    <property type="protein sequence ID" value="CAF1663959.1"/>
    <property type="molecule type" value="Genomic_DNA"/>
</dbReference>
<dbReference type="InterPro" id="IPR008753">
    <property type="entry name" value="Peptidase_M13_N"/>
</dbReference>
<dbReference type="InterPro" id="IPR042089">
    <property type="entry name" value="Peptidase_M13_dom_2"/>
</dbReference>
<dbReference type="AlphaFoldDB" id="A0A816FPI4"/>
<keyword evidence="1" id="KW-1133">Transmembrane helix</keyword>
<dbReference type="Proteomes" id="UP000681720">
    <property type="component" value="Unassembled WGS sequence"/>
</dbReference>
<evidence type="ECO:0000256" key="1">
    <source>
        <dbReference type="SAM" id="Phobius"/>
    </source>
</evidence>
<dbReference type="GO" id="GO:0016485">
    <property type="term" value="P:protein processing"/>
    <property type="evidence" value="ECO:0007669"/>
    <property type="project" value="TreeGrafter"/>
</dbReference>
<dbReference type="Gene3D" id="3.40.390.10">
    <property type="entry name" value="Collagenase (Catalytic Domain)"/>
    <property type="match status" value="1"/>
</dbReference>
<name>A0A816FPI4_9BILA</name>
<keyword evidence="1" id="KW-0472">Membrane</keyword>
<dbReference type="GO" id="GO:0004222">
    <property type="term" value="F:metalloendopeptidase activity"/>
    <property type="evidence" value="ECO:0007669"/>
    <property type="project" value="InterPro"/>
</dbReference>
<organism evidence="3 5">
    <name type="scientific">Rotaria magnacalcarata</name>
    <dbReference type="NCBI Taxonomy" id="392030"/>
    <lineage>
        <taxon>Eukaryota</taxon>
        <taxon>Metazoa</taxon>
        <taxon>Spiralia</taxon>
        <taxon>Gnathifera</taxon>
        <taxon>Rotifera</taxon>
        <taxon>Eurotatoria</taxon>
        <taxon>Bdelloidea</taxon>
        <taxon>Philodinida</taxon>
        <taxon>Philodinidae</taxon>
        <taxon>Rotaria</taxon>
    </lineage>
</organism>
<accession>A0A816FPI4</accession>
<evidence type="ECO:0000259" key="2">
    <source>
        <dbReference type="Pfam" id="PF05649"/>
    </source>
</evidence>
<dbReference type="EMBL" id="CAJOBJ010261394">
    <property type="protein sequence ID" value="CAF5113849.1"/>
    <property type="molecule type" value="Genomic_DNA"/>
</dbReference>
<dbReference type="GO" id="GO:0005886">
    <property type="term" value="C:plasma membrane"/>
    <property type="evidence" value="ECO:0007669"/>
    <property type="project" value="TreeGrafter"/>
</dbReference>
<dbReference type="PROSITE" id="PS51885">
    <property type="entry name" value="NEPRILYSIN"/>
    <property type="match status" value="1"/>
</dbReference>
<evidence type="ECO:0000313" key="5">
    <source>
        <dbReference type="Proteomes" id="UP000663834"/>
    </source>
</evidence>
<dbReference type="Pfam" id="PF05649">
    <property type="entry name" value="Peptidase_M13_N"/>
    <property type="match status" value="1"/>
</dbReference>
<comment type="caution">
    <text evidence="3">The sequence shown here is derived from an EMBL/GenBank/DDBJ whole genome shotgun (WGS) entry which is preliminary data.</text>
</comment>